<accession>A0A6J6C354</accession>
<dbReference type="PANTHER" id="PTHR43344:SF15">
    <property type="entry name" value="PHOSPHOSERINE PHOSPHATASE SERB1"/>
    <property type="match status" value="1"/>
</dbReference>
<dbReference type="InterPro" id="IPR050582">
    <property type="entry name" value="HAD-like_SerB"/>
</dbReference>
<protein>
    <submittedName>
        <fullName evidence="4">Unannotated protein</fullName>
    </submittedName>
</protein>
<dbReference type="Gene3D" id="1.20.1440.100">
    <property type="entry name" value="SG protein - dephosphorylation function"/>
    <property type="match status" value="1"/>
</dbReference>
<dbReference type="NCBIfam" id="TIGR01488">
    <property type="entry name" value="HAD-SF-IB"/>
    <property type="match status" value="1"/>
</dbReference>
<keyword evidence="3" id="KW-0460">Magnesium</keyword>
<dbReference type="Pfam" id="PF12710">
    <property type="entry name" value="HAD"/>
    <property type="match status" value="1"/>
</dbReference>
<gene>
    <name evidence="4" type="ORF">UFOPK1503_00526</name>
</gene>
<dbReference type="NCBIfam" id="TIGR01490">
    <property type="entry name" value="HAD-SF-IB-hyp1"/>
    <property type="match status" value="1"/>
</dbReference>
<dbReference type="FunFam" id="3.40.50.1000:FF:000025">
    <property type="entry name" value="HAD hydrolase, family IB"/>
    <property type="match status" value="1"/>
</dbReference>
<evidence type="ECO:0000313" key="4">
    <source>
        <dbReference type="EMBL" id="CAB4544698.1"/>
    </source>
</evidence>
<name>A0A6J6C354_9ZZZZ</name>
<evidence type="ECO:0000256" key="1">
    <source>
        <dbReference type="ARBA" id="ARBA00022723"/>
    </source>
</evidence>
<dbReference type="InterPro" id="IPR023214">
    <property type="entry name" value="HAD_sf"/>
</dbReference>
<proteinExistence type="predicted"/>
<dbReference type="GO" id="GO:0046872">
    <property type="term" value="F:metal ion binding"/>
    <property type="evidence" value="ECO:0007669"/>
    <property type="project" value="UniProtKB-KW"/>
</dbReference>
<dbReference type="Gene3D" id="3.40.50.1000">
    <property type="entry name" value="HAD superfamily/HAD-like"/>
    <property type="match status" value="1"/>
</dbReference>
<dbReference type="InterPro" id="IPR036412">
    <property type="entry name" value="HAD-like_sf"/>
</dbReference>
<dbReference type="SUPFAM" id="SSF56784">
    <property type="entry name" value="HAD-like"/>
    <property type="match status" value="1"/>
</dbReference>
<dbReference type="CDD" id="cd02612">
    <property type="entry name" value="HAD_PGPPase"/>
    <property type="match status" value="1"/>
</dbReference>
<dbReference type="GO" id="GO:0016787">
    <property type="term" value="F:hydrolase activity"/>
    <property type="evidence" value="ECO:0007669"/>
    <property type="project" value="UniProtKB-KW"/>
</dbReference>
<keyword evidence="1" id="KW-0479">Metal-binding</keyword>
<dbReference type="AlphaFoldDB" id="A0A6J6C354"/>
<organism evidence="4">
    <name type="scientific">freshwater metagenome</name>
    <dbReference type="NCBI Taxonomy" id="449393"/>
    <lineage>
        <taxon>unclassified sequences</taxon>
        <taxon>metagenomes</taxon>
        <taxon>ecological metagenomes</taxon>
    </lineage>
</organism>
<dbReference type="InterPro" id="IPR006385">
    <property type="entry name" value="HAD_hydro_SerB1"/>
</dbReference>
<evidence type="ECO:0000256" key="2">
    <source>
        <dbReference type="ARBA" id="ARBA00022801"/>
    </source>
</evidence>
<evidence type="ECO:0000256" key="3">
    <source>
        <dbReference type="ARBA" id="ARBA00022842"/>
    </source>
</evidence>
<dbReference type="PANTHER" id="PTHR43344">
    <property type="entry name" value="PHOSPHOSERINE PHOSPHATASE"/>
    <property type="match status" value="1"/>
</dbReference>
<keyword evidence="2" id="KW-0378">Hydrolase</keyword>
<reference evidence="4" key="1">
    <citation type="submission" date="2020-05" db="EMBL/GenBank/DDBJ databases">
        <authorList>
            <person name="Chiriac C."/>
            <person name="Salcher M."/>
            <person name="Ghai R."/>
            <person name="Kavagutti S V."/>
        </authorList>
    </citation>
    <scope>NUCLEOTIDE SEQUENCE</scope>
</reference>
<dbReference type="EMBL" id="CAEZST010000006">
    <property type="protein sequence ID" value="CAB4544698.1"/>
    <property type="molecule type" value="Genomic_DNA"/>
</dbReference>
<sequence>MPETSPSPKIAAFFDVDNTLVRGSISILFGKVAFSGGSIKRRDIWHFMWEHLRFIRRGEKNSKMANIKDKALSLTKGHSVEELRGLIDEVYRDEIKPRLWPRSVELVKYHLQEGHEVWLVSAAPVELVEAIANDLGANGALGTLVGHKDGVLTGELVGDPLHGKAKLHAVEKLAKERGIDLDQSYGYSDSTNDLPLLTAVGHPVAVNPDPQLRKYAAAAGWEILRQHRREIPNK</sequence>